<dbReference type="Pfam" id="PF20150">
    <property type="entry name" value="2EXR"/>
    <property type="match status" value="1"/>
</dbReference>
<evidence type="ECO:0000259" key="2">
    <source>
        <dbReference type="Pfam" id="PF20150"/>
    </source>
</evidence>
<keyword evidence="4" id="KW-1185">Reference proteome</keyword>
<proteinExistence type="predicted"/>
<evidence type="ECO:0000313" key="4">
    <source>
        <dbReference type="Proteomes" id="UP000887226"/>
    </source>
</evidence>
<accession>A0A9P7Z7Z5</accession>
<feature type="region of interest" description="Disordered" evidence="1">
    <location>
        <begin position="35"/>
        <end position="85"/>
    </location>
</feature>
<evidence type="ECO:0000256" key="1">
    <source>
        <dbReference type="SAM" id="MobiDB-lite"/>
    </source>
</evidence>
<feature type="compositionally biased region" description="Polar residues" evidence="1">
    <location>
        <begin position="35"/>
        <end position="46"/>
    </location>
</feature>
<sequence length="403" mass="46243">MAMPRTRPKTPVNDPVLYYNVSRVAKQVPASTHQVSCQPHCSYENQETSRKPAPRPVYSSKDWQKKINNPVSTKQTEKRSNATTTKPTAVVLKIDENIRTVEQELTPLSVPKLEKLLVKLGPVKICADFPSIASWDTIPSAWDRWARKNLNPTCYQTLLPYILDGSLDHGFWPKGLRDYDAKGCFRNAKFHRFGELPTEIKKEIWKYALANNNHVARVTVHFDRVQQGPKFFRVNHAFRSANGGPPLLQTCCLSRVLAQQYYELAFATEANDAMCFVNFDTSRIFLNTRNRDDIQAFKKHLPAVDLEFIRHLVLPIRDFLIGDWASACDIWKKCTNLEHLTLLVGNSKEDSVADAASEAYRVRKYVRRWWVGKHEGKAVPEVELVRISAVKARLYRIDDLIYS</sequence>
<gene>
    <name evidence="3" type="ORF">BJ878DRAFT_539546</name>
</gene>
<dbReference type="InterPro" id="IPR045518">
    <property type="entry name" value="2EXR"/>
</dbReference>
<feature type="domain" description="2EXR" evidence="2">
    <location>
        <begin position="190"/>
        <end position="281"/>
    </location>
</feature>
<dbReference type="Proteomes" id="UP000887226">
    <property type="component" value="Unassembled WGS sequence"/>
</dbReference>
<comment type="caution">
    <text evidence="3">The sequence shown here is derived from an EMBL/GenBank/DDBJ whole genome shotgun (WGS) entry which is preliminary data.</text>
</comment>
<reference evidence="3" key="1">
    <citation type="journal article" date="2021" name="IMA Fungus">
        <title>Genomic characterization of three marine fungi, including Emericellopsis atlantica sp. nov. with signatures of a generalist lifestyle and marine biomass degradation.</title>
        <authorList>
            <person name="Hagestad O.C."/>
            <person name="Hou L."/>
            <person name="Andersen J.H."/>
            <person name="Hansen E.H."/>
            <person name="Altermark B."/>
            <person name="Li C."/>
            <person name="Kuhnert E."/>
            <person name="Cox R.J."/>
            <person name="Crous P.W."/>
            <person name="Spatafora J.W."/>
            <person name="Lail K."/>
            <person name="Amirebrahimi M."/>
            <person name="Lipzen A."/>
            <person name="Pangilinan J."/>
            <person name="Andreopoulos W."/>
            <person name="Hayes R.D."/>
            <person name="Ng V."/>
            <person name="Grigoriev I.V."/>
            <person name="Jackson S.A."/>
            <person name="Sutton T.D.S."/>
            <person name="Dobson A.D.W."/>
            <person name="Rama T."/>
        </authorList>
    </citation>
    <scope>NUCLEOTIDE SEQUENCE</scope>
    <source>
        <strain evidence="3">TRa3180A</strain>
    </source>
</reference>
<dbReference type="PANTHER" id="PTHR35910:SF6">
    <property type="entry name" value="2EXR DOMAIN-CONTAINING PROTEIN"/>
    <property type="match status" value="1"/>
</dbReference>
<organism evidence="3 4">
    <name type="scientific">Calycina marina</name>
    <dbReference type="NCBI Taxonomy" id="1763456"/>
    <lineage>
        <taxon>Eukaryota</taxon>
        <taxon>Fungi</taxon>
        <taxon>Dikarya</taxon>
        <taxon>Ascomycota</taxon>
        <taxon>Pezizomycotina</taxon>
        <taxon>Leotiomycetes</taxon>
        <taxon>Helotiales</taxon>
        <taxon>Pezizellaceae</taxon>
        <taxon>Calycina</taxon>
    </lineage>
</organism>
<dbReference type="EMBL" id="MU253779">
    <property type="protein sequence ID" value="KAG9247204.1"/>
    <property type="molecule type" value="Genomic_DNA"/>
</dbReference>
<dbReference type="PANTHER" id="PTHR35910">
    <property type="entry name" value="2EXR DOMAIN-CONTAINING PROTEIN"/>
    <property type="match status" value="1"/>
</dbReference>
<protein>
    <recommendedName>
        <fullName evidence="2">2EXR domain-containing protein</fullName>
    </recommendedName>
</protein>
<dbReference type="OrthoDB" id="3513892at2759"/>
<evidence type="ECO:0000313" key="3">
    <source>
        <dbReference type="EMBL" id="KAG9247204.1"/>
    </source>
</evidence>
<name>A0A9P7Z7Z5_9HELO</name>
<dbReference type="AlphaFoldDB" id="A0A9P7Z7Z5"/>